<dbReference type="PANTHER" id="PTHR43081">
    <property type="entry name" value="ADENYLATE CYCLASE, TERMINAL-DIFFERENTIATION SPECIFIC-RELATED"/>
    <property type="match status" value="1"/>
</dbReference>
<dbReference type="CDD" id="cd07302">
    <property type="entry name" value="CHD"/>
    <property type="match status" value="1"/>
</dbReference>
<evidence type="ECO:0000313" key="2">
    <source>
        <dbReference type="EMBL" id="GAF82462.1"/>
    </source>
</evidence>
<dbReference type="InterPro" id="IPR001054">
    <property type="entry name" value="A/G_cyclase"/>
</dbReference>
<dbReference type="Gene3D" id="3.30.70.1230">
    <property type="entry name" value="Nucleotide cyclase"/>
    <property type="match status" value="1"/>
</dbReference>
<feature type="non-terminal residue" evidence="2">
    <location>
        <position position="1"/>
    </location>
</feature>
<feature type="domain" description="Guanylate cyclase" evidence="1">
    <location>
        <begin position="53"/>
        <end position="166"/>
    </location>
</feature>
<comment type="caution">
    <text evidence="2">The sequence shown here is derived from an EMBL/GenBank/DDBJ whole genome shotgun (WGS) entry which is preliminary data.</text>
</comment>
<dbReference type="PANTHER" id="PTHR43081:SF1">
    <property type="entry name" value="ADENYLATE CYCLASE, TERMINAL-DIFFERENTIATION SPECIFIC"/>
    <property type="match status" value="1"/>
</dbReference>
<organism evidence="2">
    <name type="scientific">marine sediment metagenome</name>
    <dbReference type="NCBI Taxonomy" id="412755"/>
    <lineage>
        <taxon>unclassified sequences</taxon>
        <taxon>metagenomes</taxon>
        <taxon>ecological metagenomes</taxon>
    </lineage>
</organism>
<gene>
    <name evidence="2" type="ORF">S01H1_18656</name>
</gene>
<dbReference type="EMBL" id="BARS01009993">
    <property type="protein sequence ID" value="GAF82462.1"/>
    <property type="molecule type" value="Genomic_DNA"/>
</dbReference>
<dbReference type="GO" id="GO:0009190">
    <property type="term" value="P:cyclic nucleotide biosynthetic process"/>
    <property type="evidence" value="ECO:0007669"/>
    <property type="project" value="InterPro"/>
</dbReference>
<dbReference type="InterPro" id="IPR029787">
    <property type="entry name" value="Nucleotide_cyclase"/>
</dbReference>
<dbReference type="SUPFAM" id="SSF55073">
    <property type="entry name" value="Nucleotide cyclase"/>
    <property type="match status" value="1"/>
</dbReference>
<accession>X0T2U2</accession>
<dbReference type="SMART" id="SM00044">
    <property type="entry name" value="CYCc"/>
    <property type="match status" value="1"/>
</dbReference>
<protein>
    <recommendedName>
        <fullName evidence="1">Guanylate cyclase domain-containing protein</fullName>
    </recommendedName>
</protein>
<dbReference type="GO" id="GO:0035556">
    <property type="term" value="P:intracellular signal transduction"/>
    <property type="evidence" value="ECO:0007669"/>
    <property type="project" value="InterPro"/>
</dbReference>
<proteinExistence type="predicted"/>
<evidence type="ECO:0000259" key="1">
    <source>
        <dbReference type="PROSITE" id="PS50125"/>
    </source>
</evidence>
<reference evidence="2" key="1">
    <citation type="journal article" date="2014" name="Front. Microbiol.">
        <title>High frequency of phylogenetically diverse reductive dehalogenase-homologous genes in deep subseafloor sedimentary metagenomes.</title>
        <authorList>
            <person name="Kawai M."/>
            <person name="Futagami T."/>
            <person name="Toyoda A."/>
            <person name="Takaki Y."/>
            <person name="Nishi S."/>
            <person name="Hori S."/>
            <person name="Arai W."/>
            <person name="Tsubouchi T."/>
            <person name="Morono Y."/>
            <person name="Uchiyama I."/>
            <person name="Ito T."/>
            <person name="Fujiyama A."/>
            <person name="Inagaki F."/>
            <person name="Takami H."/>
        </authorList>
    </citation>
    <scope>NUCLEOTIDE SEQUENCE</scope>
    <source>
        <strain evidence="2">Expedition CK06-06</strain>
    </source>
</reference>
<dbReference type="Pfam" id="PF00211">
    <property type="entry name" value="Guanylate_cyc"/>
    <property type="match status" value="1"/>
</dbReference>
<dbReference type="PROSITE" id="PS50125">
    <property type="entry name" value="GUANYLATE_CYCLASE_2"/>
    <property type="match status" value="1"/>
</dbReference>
<dbReference type="AlphaFoldDB" id="X0T2U2"/>
<name>X0T2U2_9ZZZZ</name>
<sequence>ALIPDARFVALEGDIDSPFLGDISYVETMTQFLDEGRAAEPAGPALATGDVHTILITDMEGSTDLTQRLGDASAQEVLRTHNSIVRDALKAHSGSETKHTGDGIMASFASATRALESAIAMQRAFVAHNESAEEPIRVRISVNAGEPVAEEKDLFGTAVQLAARICAHAEPGQILVPIVVRELAAGKKFLFADLGEAVLRGFEDPVRLYEVRWRD</sequence>
<dbReference type="InterPro" id="IPR050697">
    <property type="entry name" value="Adenylyl/Guanylyl_Cyclase_3/4"/>
</dbReference>